<evidence type="ECO:0000313" key="4">
    <source>
        <dbReference type="EMBL" id="NNH21708.1"/>
    </source>
</evidence>
<keyword evidence="2" id="KW-0472">Membrane</keyword>
<name>A0A849BVX3_9ACTN</name>
<feature type="domain" description="NERD" evidence="3">
    <location>
        <begin position="50"/>
        <end position="153"/>
    </location>
</feature>
<proteinExistence type="predicted"/>
<evidence type="ECO:0000256" key="1">
    <source>
        <dbReference type="SAM" id="MobiDB-lite"/>
    </source>
</evidence>
<dbReference type="InterPro" id="IPR011528">
    <property type="entry name" value="NERD"/>
</dbReference>
<feature type="compositionally biased region" description="Basic and acidic residues" evidence="1">
    <location>
        <begin position="10"/>
        <end position="20"/>
    </location>
</feature>
<dbReference type="PROSITE" id="PS50965">
    <property type="entry name" value="NERD"/>
    <property type="match status" value="1"/>
</dbReference>
<feature type="compositionally biased region" description="Low complexity" evidence="1">
    <location>
        <begin position="278"/>
        <end position="306"/>
    </location>
</feature>
<keyword evidence="5" id="KW-1185">Reference proteome</keyword>
<feature type="region of interest" description="Disordered" evidence="1">
    <location>
        <begin position="1"/>
        <end position="20"/>
    </location>
</feature>
<protein>
    <submittedName>
        <fullName evidence="4">NERD domain-containing protein</fullName>
    </submittedName>
</protein>
<dbReference type="RefSeq" id="WP_171201576.1">
    <property type="nucleotide sequence ID" value="NZ_BAAANP010000046.1"/>
</dbReference>
<feature type="region of interest" description="Disordered" evidence="1">
    <location>
        <begin position="277"/>
        <end position="306"/>
    </location>
</feature>
<dbReference type="AlphaFoldDB" id="A0A849BVX3"/>
<keyword evidence="2" id="KW-1133">Transmembrane helix</keyword>
<evidence type="ECO:0000313" key="5">
    <source>
        <dbReference type="Proteomes" id="UP000555552"/>
    </source>
</evidence>
<comment type="caution">
    <text evidence="4">The sequence shown here is derived from an EMBL/GenBank/DDBJ whole genome shotgun (WGS) entry which is preliminary data.</text>
</comment>
<feature type="region of interest" description="Disordered" evidence="1">
    <location>
        <begin position="203"/>
        <end position="236"/>
    </location>
</feature>
<feature type="transmembrane region" description="Helical" evidence="2">
    <location>
        <begin position="242"/>
        <end position="267"/>
    </location>
</feature>
<sequence length="306" mass="32522">MEPGAGAAEQARRHAARAERLAAQHSLEATTDQARAALERAQRQAQQWATGAQGEVQVASALRALDQYGWTALHDVRWPGRQQANLDHVALGPGGVVVVDAKNWTGQVDVRDGVLRQNGYHRTREVDSVLTAAAAVTVLLDPAHRTAVRAVLCLAGRDLPATATTSGVVVVGETHLAEHLAALPARLSPYDVADLGRHLHGLLERPTSAPARRRRRATRTTAPRRPRRAPARPRRRRLGTRLAATLAILLGLWWVLQSVAGLVTSYLEDLSTPPAPVPVTSLAPPAPASVAPVPDASLPAPAPDAG</sequence>
<accession>A0A849BVX3</accession>
<gene>
    <name evidence="4" type="ORF">HLB09_01115</name>
</gene>
<keyword evidence="2" id="KW-0812">Transmembrane</keyword>
<organism evidence="4 5">
    <name type="scientific">Pseudokineococcus marinus</name>
    <dbReference type="NCBI Taxonomy" id="351215"/>
    <lineage>
        <taxon>Bacteria</taxon>
        <taxon>Bacillati</taxon>
        <taxon>Actinomycetota</taxon>
        <taxon>Actinomycetes</taxon>
        <taxon>Kineosporiales</taxon>
        <taxon>Kineosporiaceae</taxon>
        <taxon>Pseudokineococcus</taxon>
    </lineage>
</organism>
<dbReference type="EMBL" id="JABEMA010000006">
    <property type="protein sequence ID" value="NNH21708.1"/>
    <property type="molecule type" value="Genomic_DNA"/>
</dbReference>
<dbReference type="Proteomes" id="UP000555552">
    <property type="component" value="Unassembled WGS sequence"/>
</dbReference>
<feature type="compositionally biased region" description="Basic residues" evidence="1">
    <location>
        <begin position="211"/>
        <end position="236"/>
    </location>
</feature>
<dbReference type="Pfam" id="PF08378">
    <property type="entry name" value="NERD"/>
    <property type="match status" value="1"/>
</dbReference>
<evidence type="ECO:0000256" key="2">
    <source>
        <dbReference type="SAM" id="Phobius"/>
    </source>
</evidence>
<reference evidence="4 5" key="1">
    <citation type="submission" date="2020-05" db="EMBL/GenBank/DDBJ databases">
        <title>MicrobeNet Type strains.</title>
        <authorList>
            <person name="Nicholson A.C."/>
        </authorList>
    </citation>
    <scope>NUCLEOTIDE SEQUENCE [LARGE SCALE GENOMIC DNA]</scope>
    <source>
        <strain evidence="4 5">JCM 14547</strain>
    </source>
</reference>
<evidence type="ECO:0000259" key="3">
    <source>
        <dbReference type="PROSITE" id="PS50965"/>
    </source>
</evidence>